<gene>
    <name evidence="2" type="ORF">OVS_01970</name>
</gene>
<name>A0ABM5P1M4_9MOLU</name>
<evidence type="ECO:0000256" key="1">
    <source>
        <dbReference type="SAM" id="Phobius"/>
    </source>
</evidence>
<dbReference type="EMBL" id="CP006935">
    <property type="protein sequence ID" value="AHC40264.1"/>
    <property type="molecule type" value="Genomic_DNA"/>
</dbReference>
<evidence type="ECO:0000313" key="3">
    <source>
        <dbReference type="Proteomes" id="UP000018745"/>
    </source>
</evidence>
<protein>
    <submittedName>
        <fullName evidence="2">Uncharacterized protein</fullName>
    </submittedName>
</protein>
<keyword evidence="3" id="KW-1185">Reference proteome</keyword>
<accession>A0ABM5P1M4</accession>
<keyword evidence="1" id="KW-0812">Transmembrane</keyword>
<evidence type="ECO:0000313" key="2">
    <source>
        <dbReference type="EMBL" id="AHC40264.1"/>
    </source>
</evidence>
<organism evidence="2 3">
    <name type="scientific">Mycoplasma ovis str. Michigan</name>
    <dbReference type="NCBI Taxonomy" id="1415773"/>
    <lineage>
        <taxon>Bacteria</taxon>
        <taxon>Bacillati</taxon>
        <taxon>Mycoplasmatota</taxon>
        <taxon>Mollicutes</taxon>
        <taxon>Mycoplasmataceae</taxon>
        <taxon>Mycoplasma</taxon>
    </lineage>
</organism>
<keyword evidence="1" id="KW-0472">Membrane</keyword>
<dbReference type="Proteomes" id="UP000018745">
    <property type="component" value="Chromosome"/>
</dbReference>
<dbReference type="RefSeq" id="WP_024071177.1">
    <property type="nucleotide sequence ID" value="NC_023062.1"/>
</dbReference>
<feature type="transmembrane region" description="Helical" evidence="1">
    <location>
        <begin position="6"/>
        <end position="27"/>
    </location>
</feature>
<reference evidence="2 3" key="1">
    <citation type="journal article" date="2014" name="Genome Announc.">
        <title>Complete Genome Sequence of Mycoplasma ovis Strain Michigan, a Hemoplasma of Sheep with Two Distinct 16S rRNA Genes.</title>
        <authorList>
            <person name="Deshuillers P.L."/>
            <person name="Santos A.P."/>
            <person name="do Nascimento N.C."/>
            <person name="Hampel J.A."/>
            <person name="Bergin I.L."/>
            <person name="Dyson M.C."/>
            <person name="Messick J.B."/>
        </authorList>
    </citation>
    <scope>NUCLEOTIDE SEQUENCE [LARGE SCALE GENOMIC DNA]</scope>
    <source>
        <strain evidence="2 3">Michigan</strain>
    </source>
</reference>
<proteinExistence type="predicted"/>
<keyword evidence="1" id="KW-1133">Transmembrane helix</keyword>
<sequence length="174" mass="19619">MSYALHTLGGFSGLGIVSLTSLVLVNFGRETLPPALPAQVMAEMDSSIAEVISKNSYKGCSAFFHHSQSTSLYVCLKDDTNEVIKPLLFHYSRKRNDRFKQVSHLIKESKFPSTITMHFLDHTSEILKYPPIWLRGLSSFPLHPENDCEVKSEGAYTFNLSCKKNANLNQRIHL</sequence>